<name>A0A7W7P017_PSENT</name>
<gene>
    <name evidence="1" type="ORF">HNP46_000997</name>
</gene>
<dbReference type="AlphaFoldDB" id="A0A7W7P017"/>
<dbReference type="RefSeq" id="WP_184586386.1">
    <property type="nucleotide sequence ID" value="NZ_JACHLI010000003.1"/>
</dbReference>
<evidence type="ECO:0000313" key="1">
    <source>
        <dbReference type="EMBL" id="MBB4862159.1"/>
    </source>
</evidence>
<dbReference type="EMBL" id="JACHLI010000003">
    <property type="protein sequence ID" value="MBB4862159.1"/>
    <property type="molecule type" value="Genomic_DNA"/>
</dbReference>
<accession>A0A7W7P017</accession>
<comment type="caution">
    <text evidence="1">The sequence shown here is derived from an EMBL/GenBank/DDBJ whole genome shotgun (WGS) entry which is preliminary data.</text>
</comment>
<proteinExistence type="predicted"/>
<protein>
    <submittedName>
        <fullName evidence="1">Uncharacterized protein</fullName>
    </submittedName>
</protein>
<evidence type="ECO:0000313" key="2">
    <source>
        <dbReference type="Proteomes" id="UP000566995"/>
    </source>
</evidence>
<dbReference type="Proteomes" id="UP000566995">
    <property type="component" value="Unassembled WGS sequence"/>
</dbReference>
<reference evidence="1 2" key="1">
    <citation type="submission" date="2020-08" db="EMBL/GenBank/DDBJ databases">
        <title>Functional genomics of gut bacteria from endangered species of beetles.</title>
        <authorList>
            <person name="Carlos-Shanley C."/>
        </authorList>
    </citation>
    <scope>NUCLEOTIDE SEQUENCE [LARGE SCALE GENOMIC DNA]</scope>
    <source>
        <strain evidence="1 2">S00179</strain>
    </source>
</reference>
<sequence>MSIWVISYHKDNNTSTLDMPQATQPSVEEASSFLLAWVRRNLPAGDYGAAQDEHGDAPTTELLRRYGITLSGITRQ</sequence>
<organism evidence="1 2">
    <name type="scientific">Pseudomonas nitroreducens</name>
    <dbReference type="NCBI Taxonomy" id="46680"/>
    <lineage>
        <taxon>Bacteria</taxon>
        <taxon>Pseudomonadati</taxon>
        <taxon>Pseudomonadota</taxon>
        <taxon>Gammaproteobacteria</taxon>
        <taxon>Pseudomonadales</taxon>
        <taxon>Pseudomonadaceae</taxon>
        <taxon>Pseudomonas</taxon>
    </lineage>
</organism>